<evidence type="ECO:0000259" key="2">
    <source>
        <dbReference type="Pfam" id="PF06985"/>
    </source>
</evidence>
<dbReference type="EMBL" id="WIGN01000168">
    <property type="protein sequence ID" value="KAF6806035.1"/>
    <property type="molecule type" value="Genomic_DNA"/>
</dbReference>
<protein>
    <recommendedName>
        <fullName evidence="2">Heterokaryon incompatibility domain-containing protein</fullName>
    </recommendedName>
</protein>
<feature type="compositionally biased region" description="Acidic residues" evidence="1">
    <location>
        <begin position="599"/>
        <end position="627"/>
    </location>
</feature>
<proteinExistence type="predicted"/>
<dbReference type="PANTHER" id="PTHR33112:SF16">
    <property type="entry name" value="HETEROKARYON INCOMPATIBILITY DOMAIN-CONTAINING PROTEIN"/>
    <property type="match status" value="1"/>
</dbReference>
<name>A0A8H6J3S8_9PEZI</name>
<feature type="domain" description="Heterokaryon incompatibility" evidence="2">
    <location>
        <begin position="93"/>
        <end position="253"/>
    </location>
</feature>
<feature type="region of interest" description="Disordered" evidence="1">
    <location>
        <begin position="591"/>
        <end position="628"/>
    </location>
</feature>
<evidence type="ECO:0000313" key="3">
    <source>
        <dbReference type="EMBL" id="KAF6806035.1"/>
    </source>
</evidence>
<evidence type="ECO:0000256" key="1">
    <source>
        <dbReference type="SAM" id="MobiDB-lite"/>
    </source>
</evidence>
<sequence>MFNSLIYFNTDDRNQSLRSIASEGGRSLVSQLLDIQTAVVEQSKSLQFIKELDCLYLNQSRKRAADAGDPHAEHDRPVWKRERRVDALVRSDYVAVSWTWEVSEGYKDQTAGGHLVEGADGQLQPSEVRDQIFERIRWYVEAQGDGLKYVWLDRHCICQEPGEEKNRGMQAMDLVYGHSDHPIALLARPIASREELGLLAEIVRGNLICKSSSADFALGSAAVLTPLKLSDAMELLDAITSDLWWSRAWTFQENYRSEAKMKLLIPHSRELESRKKHEEDVFGSILGELSIHSLKFHKQVTRLCLACLRQRPDLADTAGRILKRASNYEVLLRDTTPGAQYLTRWSQSPMIIKDVEPRGSKYCSDRLAIVANCCQYSTRLDEVELRRGEHSISLAMLGLYLLNGEMMKNPRLGPKEVRAFQQMTVSSFIEEESFDGFCPPGSKSPLVFNNGCRFINVELTENGIETAGHLWKLHRVIQTHQFPSRGPAPHEKSRVAHRHVIWRLNQLQHVLKMLGYHPLARQLGTFVHRSLRSRIDGSSSQAYMRTMARMVVAAIDAQKPLCLGGLLEGGDDTFTHKGIFVLDDDDIEVESQWGPDTPSDFEDDVPIHQDDDDSEDSESNTDDEMDIETGSLEEPVFVFASSKPRKEPSATMYPNDIDKHVSIQVLSRDLENGYYGDGLRPKLFTERWIHGLCFFGGHSRQPFLFPWHPALLDVE</sequence>
<comment type="caution">
    <text evidence="3">The sequence shown here is derived from an EMBL/GenBank/DDBJ whole genome shotgun (WGS) entry which is preliminary data.</text>
</comment>
<dbReference type="AlphaFoldDB" id="A0A8H6J3S8"/>
<dbReference type="InterPro" id="IPR010730">
    <property type="entry name" value="HET"/>
</dbReference>
<reference evidence="3 4" key="1">
    <citation type="journal article" date="2020" name="Phytopathology">
        <title>Genome Sequence Resources of Colletotrichum truncatum, C. plurivorum, C. musicola, and C. sojae: Four Species Pathogenic to Soybean (Glycine max).</title>
        <authorList>
            <person name="Rogerio F."/>
            <person name="Boufleur T.R."/>
            <person name="Ciampi-Guillardi M."/>
            <person name="Sukno S.A."/>
            <person name="Thon M.R."/>
            <person name="Massola Junior N.S."/>
            <person name="Baroncelli R."/>
        </authorList>
    </citation>
    <scope>NUCLEOTIDE SEQUENCE [LARGE SCALE GENOMIC DNA]</scope>
    <source>
        <strain evidence="3 4">LFN0009</strain>
    </source>
</reference>
<evidence type="ECO:0000313" key="4">
    <source>
        <dbReference type="Proteomes" id="UP000652219"/>
    </source>
</evidence>
<dbReference type="Proteomes" id="UP000652219">
    <property type="component" value="Unassembled WGS sequence"/>
</dbReference>
<gene>
    <name evidence="3" type="ORF">CSOJ01_09101</name>
</gene>
<dbReference type="Pfam" id="PF06985">
    <property type="entry name" value="HET"/>
    <property type="match status" value="1"/>
</dbReference>
<organism evidence="3 4">
    <name type="scientific">Colletotrichum sojae</name>
    <dbReference type="NCBI Taxonomy" id="2175907"/>
    <lineage>
        <taxon>Eukaryota</taxon>
        <taxon>Fungi</taxon>
        <taxon>Dikarya</taxon>
        <taxon>Ascomycota</taxon>
        <taxon>Pezizomycotina</taxon>
        <taxon>Sordariomycetes</taxon>
        <taxon>Hypocreomycetidae</taxon>
        <taxon>Glomerellales</taxon>
        <taxon>Glomerellaceae</taxon>
        <taxon>Colletotrichum</taxon>
        <taxon>Colletotrichum orchidearum species complex</taxon>
    </lineage>
</organism>
<dbReference type="PANTHER" id="PTHR33112">
    <property type="entry name" value="DOMAIN PROTEIN, PUTATIVE-RELATED"/>
    <property type="match status" value="1"/>
</dbReference>
<keyword evidence="4" id="KW-1185">Reference proteome</keyword>
<accession>A0A8H6J3S8</accession>